<dbReference type="InterPro" id="IPR048286">
    <property type="entry name" value="Integrin_alpha_Ig-like_3"/>
</dbReference>
<evidence type="ECO:0000313" key="18">
    <source>
        <dbReference type="Proteomes" id="UP000327044"/>
    </source>
</evidence>
<dbReference type="InterPro" id="IPR013519">
    <property type="entry name" value="Int_alpha_beta-p"/>
</dbReference>
<dbReference type="GO" id="GO:0048513">
    <property type="term" value="P:animal organ development"/>
    <property type="evidence" value="ECO:0007669"/>
    <property type="project" value="UniProtKB-ARBA"/>
</dbReference>
<dbReference type="FunCoup" id="A0A5N4AVU4">
    <property type="interactions" value="219"/>
</dbReference>
<dbReference type="Pfam" id="PF20806">
    <property type="entry name" value="Integrin_A_Ig_3"/>
    <property type="match status" value="1"/>
</dbReference>
<dbReference type="GO" id="GO:0033627">
    <property type="term" value="P:cell adhesion mediated by integrin"/>
    <property type="evidence" value="ECO:0007669"/>
    <property type="project" value="TreeGrafter"/>
</dbReference>
<dbReference type="InterPro" id="IPR013517">
    <property type="entry name" value="FG-GAP"/>
</dbReference>
<sequence length="1120" mass="126428">MTCSHALLVFIFVTARVDCFNLENRDPIVKRGVADTYFGFSVALHKSEISSDIKHSWLLVGAPLGKNLQPNTNFSGALFKCPLDDFKSQTDCIQVPTDGNRLASGQYVPRGFDYEDDDEEKIPVKLRPPGNDEIKDGQWMGVNVRSQGAGGKVMVCAHRYIWSENLDSNQYGLGLCYSLNSHLAWEDKWDPCMGRPMLQEHQQFGYCQVGTSLALLNDGTAVIGSPGPFTWRGTIFVTEIAGEFLQRNKNVYIGPLNDRPEPINKYSYLGMSVAAGRFFDNHNRSYAAGAPRADDHGKVFIFNKNTTKKSELELVVEFAIDGKQFASNFGYEILAADYNNDGYDDLLISSPFYFQDLVGGSVYIYYNVRKCNWTTCDNDAVLQGKLESQFGISLANLGDINRDGYNDLAVGAPYEGYGMIYIYLGGKDGLSTTPSQKLHGWENAYTLGYSLSGGMDMDNNGYPDLLAGAYGSDAVVLFRTRAIIDIKTEVTGKELKNINTAYLGCEVDPDSQDKCFTFRACFTITSAKSGIDEVIVRCHIKEVLERGISRVWFKHDDDENIKRNYQTRYFTLQHDKDEYCQQETVYFPNTTRDILTPIKFRLNYTISNNIPHSAILNQTSIKDFAATFQKNCGGDDICQSKIIMNASLLLNETDDGKFILNLGDLEEFHLEINVTNEGDPAYEAKVFVFHPLAVRYIDIVNKSRSFKCSKRNDTVVSCDLGNPLRANRSLALQLRFETSEAHNQSKTSSDDEFQFIVFTNSTSEELSNQTKSVLNALISRKAEVKISSSYFTKTVVYSGEVKGEKAMRTFDDVGSVVWHSYQIQQLGPMAYADIRVTVSWPWQVGNDKPNGKWLLYLEEVNITDGRDKDYCYVEPDNAINILNLEKMSTDPIPVPIYNRSSSYENKSETRVKTFESTEDHLTNSFSSFDTQENEVDDGSSFISRLIRRRRETDYVVPTTIVTGKDNKQRKVVTMDCKEHTAKCIKIHCIFPKYPKGRLSTISIKSRLWNSTFVEDYSQVDWVRILSYGSIGIEDPDIHQHERSIPVMLIETNAYPDLSIQLDTGVPLWIIILAVVAGLVLLILLIFVLWVLGFFKRNRIKDPTLSGNLTKQSEQETLLNK</sequence>
<dbReference type="Gene3D" id="1.20.5.930">
    <property type="entry name" value="Bicelle-embedded integrin alpha(iib) transmembrane segment"/>
    <property type="match status" value="1"/>
</dbReference>
<dbReference type="Proteomes" id="UP000327044">
    <property type="component" value="Unassembled WGS sequence"/>
</dbReference>
<dbReference type="Gene3D" id="2.130.10.130">
    <property type="entry name" value="Integrin alpha, N-terminal"/>
    <property type="match status" value="1"/>
</dbReference>
<evidence type="ECO:0000256" key="4">
    <source>
        <dbReference type="ARBA" id="ARBA00022729"/>
    </source>
</evidence>
<feature type="repeat" description="FG-GAP" evidence="12">
    <location>
        <begin position="24"/>
        <end position="90"/>
    </location>
</feature>
<evidence type="ECO:0000256" key="7">
    <source>
        <dbReference type="ARBA" id="ARBA00022989"/>
    </source>
</evidence>
<keyword evidence="11" id="KW-0325">Glycoprotein</keyword>
<dbReference type="Pfam" id="PF20805">
    <property type="entry name" value="Integrin_A_Ig_2"/>
    <property type="match status" value="1"/>
</dbReference>
<dbReference type="SUPFAM" id="SSF69179">
    <property type="entry name" value="Integrin domains"/>
    <property type="match status" value="3"/>
</dbReference>
<dbReference type="PRINTS" id="PR01185">
    <property type="entry name" value="INTEGRINA"/>
</dbReference>
<dbReference type="PROSITE" id="PS51470">
    <property type="entry name" value="FG_GAP"/>
    <property type="match status" value="4"/>
</dbReference>
<accession>A0A5N4AVU4</accession>
<keyword evidence="9 13" id="KW-0472">Membrane</keyword>
<evidence type="ECO:0000256" key="12">
    <source>
        <dbReference type="PROSITE-ProRule" id="PRU00803"/>
    </source>
</evidence>
<comment type="caution">
    <text evidence="17">The sequence shown here is derived from an EMBL/GenBank/DDBJ whole genome shotgun (WGS) entry which is preliminary data.</text>
</comment>
<dbReference type="AlphaFoldDB" id="A0A5N4AVU4"/>
<dbReference type="InterPro" id="IPR032695">
    <property type="entry name" value="Integrin_dom_sf"/>
</dbReference>
<organism evidence="17 18">
    <name type="scientific">Photinus pyralis</name>
    <name type="common">Common eastern firefly</name>
    <name type="synonym">Lampyris pyralis</name>
    <dbReference type="NCBI Taxonomy" id="7054"/>
    <lineage>
        <taxon>Eukaryota</taxon>
        <taxon>Metazoa</taxon>
        <taxon>Ecdysozoa</taxon>
        <taxon>Arthropoda</taxon>
        <taxon>Hexapoda</taxon>
        <taxon>Insecta</taxon>
        <taxon>Pterygota</taxon>
        <taxon>Neoptera</taxon>
        <taxon>Endopterygota</taxon>
        <taxon>Coleoptera</taxon>
        <taxon>Polyphaga</taxon>
        <taxon>Elateriformia</taxon>
        <taxon>Elateroidea</taxon>
        <taxon>Lampyridae</taxon>
        <taxon>Lampyrinae</taxon>
        <taxon>Photinus</taxon>
    </lineage>
</organism>
<feature type="domain" description="Integrin alpha first immunoglubulin-like" evidence="14">
    <location>
        <begin position="480"/>
        <end position="607"/>
    </location>
</feature>
<feature type="repeat" description="FG-GAP" evidence="12">
    <location>
        <begin position="433"/>
        <end position="495"/>
    </location>
</feature>
<evidence type="ECO:0000259" key="16">
    <source>
        <dbReference type="Pfam" id="PF20806"/>
    </source>
</evidence>
<dbReference type="SUPFAM" id="SSF69318">
    <property type="entry name" value="Integrin alpha N-terminal domain"/>
    <property type="match status" value="1"/>
</dbReference>
<feature type="domain" description="Integrin alpha second immunoglobulin-like" evidence="15">
    <location>
        <begin position="632"/>
        <end position="774"/>
    </location>
</feature>
<evidence type="ECO:0000256" key="10">
    <source>
        <dbReference type="ARBA" id="ARBA00023170"/>
    </source>
</evidence>
<evidence type="ECO:0000256" key="9">
    <source>
        <dbReference type="ARBA" id="ARBA00023136"/>
    </source>
</evidence>
<comment type="similarity">
    <text evidence="2 13">Belongs to the integrin alpha chain family.</text>
</comment>
<evidence type="ECO:0000256" key="1">
    <source>
        <dbReference type="ARBA" id="ARBA00004479"/>
    </source>
</evidence>
<dbReference type="EMBL" id="VVIM01000003">
    <property type="protein sequence ID" value="KAB0801350.1"/>
    <property type="molecule type" value="Genomic_DNA"/>
</dbReference>
<keyword evidence="5" id="KW-0677">Repeat</keyword>
<name>A0A5N4AVU4_PHOPY</name>
<keyword evidence="4 13" id="KW-0732">Signal</keyword>
<evidence type="ECO:0000259" key="15">
    <source>
        <dbReference type="Pfam" id="PF20805"/>
    </source>
</evidence>
<keyword evidence="18" id="KW-1185">Reference proteome</keyword>
<reference evidence="17 18" key="1">
    <citation type="journal article" date="2018" name="Elife">
        <title>Firefly genomes illuminate parallel origins of bioluminescence in beetles.</title>
        <authorList>
            <person name="Fallon T.R."/>
            <person name="Lower S.E."/>
            <person name="Chang C.H."/>
            <person name="Bessho-Uehara M."/>
            <person name="Martin G.J."/>
            <person name="Bewick A.J."/>
            <person name="Behringer M."/>
            <person name="Debat H.J."/>
            <person name="Wong I."/>
            <person name="Day J.C."/>
            <person name="Suvorov A."/>
            <person name="Silva C.J."/>
            <person name="Stanger-Hall K.F."/>
            <person name="Hall D.W."/>
            <person name="Schmitz R.J."/>
            <person name="Nelson D.R."/>
            <person name="Lewis S.M."/>
            <person name="Shigenobu S."/>
            <person name="Bybee S.M."/>
            <person name="Larracuente A.M."/>
            <person name="Oba Y."/>
            <person name="Weng J.K."/>
        </authorList>
    </citation>
    <scope>NUCLEOTIDE SEQUENCE [LARGE SCALE GENOMIC DNA]</scope>
    <source>
        <strain evidence="17">1611_PpyrPB1</strain>
        <tissue evidence="17">Whole body</tissue>
    </source>
</reference>
<dbReference type="Gene3D" id="2.60.40.1460">
    <property type="entry name" value="Integrin domains. Chain A, domain 2"/>
    <property type="match status" value="1"/>
</dbReference>
<dbReference type="InterPro" id="IPR048285">
    <property type="entry name" value="Integrin_alpha_Ig-like_2"/>
</dbReference>
<dbReference type="GO" id="GO:0007157">
    <property type="term" value="P:heterophilic cell-cell adhesion via plasma membrane cell adhesion molecules"/>
    <property type="evidence" value="ECO:0007669"/>
    <property type="project" value="UniProtKB-ARBA"/>
</dbReference>
<keyword evidence="10 13" id="KW-0675">Receptor</keyword>
<keyword evidence="7 13" id="KW-1133">Transmembrane helix</keyword>
<feature type="repeat" description="FG-GAP" evidence="12">
    <location>
        <begin position="376"/>
        <end position="432"/>
    </location>
</feature>
<evidence type="ECO:0000256" key="13">
    <source>
        <dbReference type="RuleBase" id="RU003762"/>
    </source>
</evidence>
<dbReference type="GO" id="GO:0009897">
    <property type="term" value="C:external side of plasma membrane"/>
    <property type="evidence" value="ECO:0007669"/>
    <property type="project" value="TreeGrafter"/>
</dbReference>
<dbReference type="GO" id="GO:0008305">
    <property type="term" value="C:integrin complex"/>
    <property type="evidence" value="ECO:0007669"/>
    <property type="project" value="InterPro"/>
</dbReference>
<comment type="subcellular location">
    <subcellularLocation>
        <location evidence="1 13">Membrane</location>
        <topology evidence="1 13">Single-pass type I membrane protein</topology>
    </subcellularLocation>
</comment>
<feature type="transmembrane region" description="Helical" evidence="13">
    <location>
        <begin position="1067"/>
        <end position="1091"/>
    </location>
</feature>
<evidence type="ECO:0000256" key="3">
    <source>
        <dbReference type="ARBA" id="ARBA00022692"/>
    </source>
</evidence>
<feature type="domain" description="Integrin alpha third immunoglobulin-like" evidence="16">
    <location>
        <begin position="786"/>
        <end position="1034"/>
    </location>
</feature>
<dbReference type="Gene3D" id="2.60.40.1510">
    <property type="entry name" value="ntegrin, alpha v. Chain A, domain 3"/>
    <property type="match status" value="1"/>
</dbReference>
<dbReference type="PANTHER" id="PTHR23220">
    <property type="entry name" value="INTEGRIN ALPHA"/>
    <property type="match status" value="1"/>
</dbReference>
<dbReference type="Pfam" id="PF01839">
    <property type="entry name" value="FG-GAP"/>
    <property type="match status" value="2"/>
</dbReference>
<proteinExistence type="inferred from homology"/>
<evidence type="ECO:0000256" key="8">
    <source>
        <dbReference type="ARBA" id="ARBA00023037"/>
    </source>
</evidence>
<dbReference type="GO" id="GO:0007229">
    <property type="term" value="P:integrin-mediated signaling pathway"/>
    <property type="evidence" value="ECO:0007669"/>
    <property type="project" value="UniProtKB-KW"/>
</dbReference>
<dbReference type="InterPro" id="IPR028994">
    <property type="entry name" value="Integrin_alpha_N"/>
</dbReference>
<keyword evidence="6 13" id="KW-0130">Cell adhesion</keyword>
<evidence type="ECO:0000256" key="6">
    <source>
        <dbReference type="ARBA" id="ARBA00022889"/>
    </source>
</evidence>
<feature type="signal peptide" evidence="13">
    <location>
        <begin position="1"/>
        <end position="19"/>
    </location>
</feature>
<dbReference type="InterPro" id="IPR013649">
    <property type="entry name" value="Integrin_alpha_Ig-like_1"/>
</dbReference>
<dbReference type="InterPro" id="IPR000413">
    <property type="entry name" value="Integrin_alpha"/>
</dbReference>
<dbReference type="Gene3D" id="2.60.40.1530">
    <property type="entry name" value="ntegrin, alpha v. Chain A, domain 4"/>
    <property type="match status" value="1"/>
</dbReference>
<gene>
    <name evidence="17" type="ORF">PPYR_05704</name>
</gene>
<evidence type="ECO:0000259" key="14">
    <source>
        <dbReference type="Pfam" id="PF08441"/>
    </source>
</evidence>
<dbReference type="GO" id="GO:0007160">
    <property type="term" value="P:cell-matrix adhesion"/>
    <property type="evidence" value="ECO:0007669"/>
    <property type="project" value="TreeGrafter"/>
</dbReference>
<evidence type="ECO:0000256" key="5">
    <source>
        <dbReference type="ARBA" id="ARBA00022737"/>
    </source>
</evidence>
<dbReference type="PANTHER" id="PTHR23220:SF122">
    <property type="entry name" value="INTEGRIN ALPHA-PS1"/>
    <property type="match status" value="1"/>
</dbReference>
<evidence type="ECO:0000256" key="11">
    <source>
        <dbReference type="ARBA" id="ARBA00023180"/>
    </source>
</evidence>
<feature type="repeat" description="FG-GAP" evidence="12">
    <location>
        <begin position="315"/>
        <end position="374"/>
    </location>
</feature>
<keyword evidence="3 13" id="KW-0812">Transmembrane</keyword>
<protein>
    <submittedName>
        <fullName evidence="17">Uncharacterized protein</fullName>
    </submittedName>
</protein>
<evidence type="ECO:0000256" key="2">
    <source>
        <dbReference type="ARBA" id="ARBA00008054"/>
    </source>
</evidence>
<evidence type="ECO:0000313" key="17">
    <source>
        <dbReference type="EMBL" id="KAB0801350.1"/>
    </source>
</evidence>
<feature type="chain" id="PRO_5024465328" evidence="13">
    <location>
        <begin position="20"/>
        <end position="1120"/>
    </location>
</feature>
<dbReference type="GO" id="GO:0005178">
    <property type="term" value="F:integrin binding"/>
    <property type="evidence" value="ECO:0007669"/>
    <property type="project" value="TreeGrafter"/>
</dbReference>
<keyword evidence="8 13" id="KW-0401">Integrin</keyword>
<dbReference type="SMART" id="SM00191">
    <property type="entry name" value="Int_alpha"/>
    <property type="match status" value="5"/>
</dbReference>
<dbReference type="InParanoid" id="A0A5N4AVU4"/>
<dbReference type="Pfam" id="PF08441">
    <property type="entry name" value="Integrin_A_Ig_1"/>
    <property type="match status" value="1"/>
</dbReference>
<dbReference type="OrthoDB" id="5317514at2759"/>